<dbReference type="InterPro" id="IPR013783">
    <property type="entry name" value="Ig-like_fold"/>
</dbReference>
<evidence type="ECO:0000313" key="2">
    <source>
        <dbReference type="EMBL" id="ANI93310.1"/>
    </source>
</evidence>
<organism evidence="2 3">
    <name type="scientific">Dietzia timorensis</name>
    <dbReference type="NCBI Taxonomy" id="499555"/>
    <lineage>
        <taxon>Bacteria</taxon>
        <taxon>Bacillati</taxon>
        <taxon>Actinomycetota</taxon>
        <taxon>Actinomycetes</taxon>
        <taxon>Mycobacteriales</taxon>
        <taxon>Dietziaceae</taxon>
        <taxon>Dietzia</taxon>
    </lineage>
</organism>
<feature type="compositionally biased region" description="Low complexity" evidence="1">
    <location>
        <begin position="309"/>
        <end position="342"/>
    </location>
</feature>
<protein>
    <submittedName>
        <fullName evidence="2">Uncharacterized protein</fullName>
    </submittedName>
</protein>
<dbReference type="GO" id="GO:0005509">
    <property type="term" value="F:calcium ion binding"/>
    <property type="evidence" value="ECO:0007669"/>
    <property type="project" value="InterPro"/>
</dbReference>
<reference evidence="2 3" key="1">
    <citation type="submission" date="2016-06" db="EMBL/GenBank/DDBJ databases">
        <title>Complete genome sequence of a saline-alkali tolerant type strain Dietzia timorensis ID05-A0528T.</title>
        <authorList>
            <person name="Wu X."/>
        </authorList>
    </citation>
    <scope>NUCLEOTIDE SEQUENCE [LARGE SCALE GENOMIC DNA]</scope>
    <source>
        <strain evidence="2 3">ID05-A0528</strain>
    </source>
</reference>
<evidence type="ECO:0000256" key="1">
    <source>
        <dbReference type="SAM" id="MobiDB-lite"/>
    </source>
</evidence>
<evidence type="ECO:0000313" key="3">
    <source>
        <dbReference type="Proteomes" id="UP000186104"/>
    </source>
</evidence>
<accession>A0A173LR70</accession>
<dbReference type="KEGG" id="dtm:BJL86_2550"/>
<gene>
    <name evidence="2" type="ORF">BJL86_2550</name>
</gene>
<dbReference type="SUPFAM" id="SSF49313">
    <property type="entry name" value="Cadherin-like"/>
    <property type="match status" value="1"/>
</dbReference>
<dbReference type="InterPro" id="IPR015919">
    <property type="entry name" value="Cadherin-like_sf"/>
</dbReference>
<dbReference type="RefSeq" id="WP_067476592.1">
    <property type="nucleotide sequence ID" value="NZ_CP015961.1"/>
</dbReference>
<feature type="region of interest" description="Disordered" evidence="1">
    <location>
        <begin position="233"/>
        <end position="265"/>
    </location>
</feature>
<feature type="compositionally biased region" description="Low complexity" evidence="1">
    <location>
        <begin position="236"/>
        <end position="245"/>
    </location>
</feature>
<dbReference type="Pfam" id="PF05345">
    <property type="entry name" value="He_PIG"/>
    <property type="match status" value="1"/>
</dbReference>
<dbReference type="AlphaFoldDB" id="A0A173LR70"/>
<name>A0A173LR70_9ACTN</name>
<dbReference type="GO" id="GO:0016020">
    <property type="term" value="C:membrane"/>
    <property type="evidence" value="ECO:0007669"/>
    <property type="project" value="InterPro"/>
</dbReference>
<dbReference type="EMBL" id="CP015961">
    <property type="protein sequence ID" value="ANI93310.1"/>
    <property type="molecule type" value="Genomic_DNA"/>
</dbReference>
<proteinExistence type="predicted"/>
<keyword evidence="3" id="KW-1185">Reference proteome</keyword>
<dbReference type="Proteomes" id="UP000186104">
    <property type="component" value="Chromosome"/>
</dbReference>
<dbReference type="GO" id="GO:0005975">
    <property type="term" value="P:carbohydrate metabolic process"/>
    <property type="evidence" value="ECO:0007669"/>
    <property type="project" value="UniProtKB-ARBA"/>
</dbReference>
<feature type="region of interest" description="Disordered" evidence="1">
    <location>
        <begin position="309"/>
        <end position="353"/>
    </location>
</feature>
<dbReference type="Gene3D" id="2.60.40.10">
    <property type="entry name" value="Immunoglobulins"/>
    <property type="match status" value="1"/>
</dbReference>
<sequence length="353" mass="34246">MRARFVRSRGRATTRGRYFVPLSATAVVALAAGTLVAVNPISDGDNVALTQSTASSFEAGAGADGAADTNGTVGQAVSIPLQSLFDVSGQYSWILEASEISVTGLPEGLNFNEETKTIEGIPTKSGSFTIVVTAGDQTAEADISIGTEGDGTVATGSLGSDNPLSGAVTAVLGSLGLSGEAAANSTGNAGGEVPGDENPDTTGSLIDVEGNGNTEGTTGSLPIDVQALIEGATGSTGDVETPETPTEGEIDGEGTGEVAIQSSGSTVPGGSISDFVPFLTISGALLLGLAAAGALGAGSSAPGMAVNLGSNGSTTNGGNDTGSTGSTTGNAKKPAPKTEAPKAPGPEVNNGRG</sequence>